<evidence type="ECO:0000313" key="2">
    <source>
        <dbReference type="Proteomes" id="UP000190951"/>
    </source>
</evidence>
<dbReference type="EMBL" id="CP096983">
    <property type="protein sequence ID" value="URZ09710.1"/>
    <property type="molecule type" value="Genomic_DNA"/>
</dbReference>
<reference evidence="1 2" key="1">
    <citation type="submission" date="2022-04" db="EMBL/GenBank/DDBJ databases">
        <title>Genome sequence of C. roseum typestrain.</title>
        <authorList>
            <person name="Poehlein A."/>
            <person name="Schoch T."/>
            <person name="Duerre P."/>
            <person name="Daniel R."/>
        </authorList>
    </citation>
    <scope>NUCLEOTIDE SEQUENCE [LARGE SCALE GENOMIC DNA]</scope>
    <source>
        <strain evidence="1 2">DSM 7320</strain>
    </source>
</reference>
<accession>A0A1S8L6P5</accession>
<dbReference type="Proteomes" id="UP000190951">
    <property type="component" value="Chromosome"/>
</dbReference>
<dbReference type="KEGG" id="crw:CROST_004030"/>
<organism evidence="1 2">
    <name type="scientific">Clostridium felsineum</name>
    <dbReference type="NCBI Taxonomy" id="36839"/>
    <lineage>
        <taxon>Bacteria</taxon>
        <taxon>Bacillati</taxon>
        <taxon>Bacillota</taxon>
        <taxon>Clostridia</taxon>
        <taxon>Eubacteriales</taxon>
        <taxon>Clostridiaceae</taxon>
        <taxon>Clostridium</taxon>
    </lineage>
</organism>
<dbReference type="AlphaFoldDB" id="A0A1S8L6P5"/>
<evidence type="ECO:0000313" key="1">
    <source>
        <dbReference type="EMBL" id="URZ09710.1"/>
    </source>
</evidence>
<keyword evidence="2" id="KW-1185">Reference proteome</keyword>
<name>A0A1S8L6P5_9CLOT</name>
<gene>
    <name evidence="1" type="ORF">CROST_004030</name>
</gene>
<sequence>MELMLSKIKKLKFLNKRLCGIWLIWIGFIIFLGTLLGGNYLINPFIFSVGYALGYFFIFCTPLFRKHFSYGKHSKFQAKTSKLSVILLFVLMCLFSGRYFGVNNYRLIWLGALLATAIHFIPFSIVHGKLLLIMSIPLILTSLLGILDSNISFCYLAFIDAVIKILFGIILFISKKPTGTV</sequence>
<proteinExistence type="predicted"/>
<protein>
    <submittedName>
        <fullName evidence="1">Uncharacterized protein</fullName>
    </submittedName>
</protein>
<dbReference type="STRING" id="84029.CROST_20420"/>
<dbReference type="Pfam" id="PF20313">
    <property type="entry name" value="DUF6609"/>
    <property type="match status" value="1"/>
</dbReference>
<dbReference type="InterPro" id="IPR046717">
    <property type="entry name" value="DUF6609"/>
</dbReference>
<dbReference type="RefSeq" id="WP_139355785.1">
    <property type="nucleotide sequence ID" value="NZ_CP096983.1"/>
</dbReference>